<keyword evidence="4" id="KW-1185">Reference proteome</keyword>
<proteinExistence type="predicted"/>
<evidence type="ECO:0000256" key="1">
    <source>
        <dbReference type="SAM" id="Phobius"/>
    </source>
</evidence>
<dbReference type="InterPro" id="IPR002035">
    <property type="entry name" value="VWF_A"/>
</dbReference>
<comment type="caution">
    <text evidence="3">The sequence shown here is derived from an EMBL/GenBank/DDBJ whole genome shotgun (WGS) entry which is preliminary data.</text>
</comment>
<dbReference type="EMBL" id="MZGV01000011">
    <property type="protein sequence ID" value="OPJ63071.1"/>
    <property type="molecule type" value="Genomic_DNA"/>
</dbReference>
<evidence type="ECO:0000313" key="4">
    <source>
        <dbReference type="Proteomes" id="UP000190080"/>
    </source>
</evidence>
<dbReference type="Proteomes" id="UP000190080">
    <property type="component" value="Unassembled WGS sequence"/>
</dbReference>
<dbReference type="SUPFAM" id="SSF53300">
    <property type="entry name" value="vWA-like"/>
    <property type="match status" value="1"/>
</dbReference>
<dbReference type="OrthoDB" id="9780136at2"/>
<feature type="domain" description="VWFA" evidence="2">
    <location>
        <begin position="89"/>
        <end position="275"/>
    </location>
</feature>
<dbReference type="PANTHER" id="PTHR37464:SF1">
    <property type="entry name" value="BLL2463 PROTEIN"/>
    <property type="match status" value="1"/>
</dbReference>
<feature type="transmembrane region" description="Helical" evidence="1">
    <location>
        <begin position="6"/>
        <end position="24"/>
    </location>
</feature>
<dbReference type="CDD" id="cd00198">
    <property type="entry name" value="vWFA"/>
    <property type="match status" value="1"/>
</dbReference>
<dbReference type="PROSITE" id="PS50234">
    <property type="entry name" value="VWFA"/>
    <property type="match status" value="1"/>
</dbReference>
<dbReference type="InterPro" id="IPR024163">
    <property type="entry name" value="Aerotolerance_reg_N"/>
</dbReference>
<sequence>MRLLYLNALWFLLLVPLLVLLYILKQRFQEKEVSSLYLWRQAVKDAEASTPFQKLRKNMLFFIQLLILLFLILALCQPFIPYSNNSYQNIIIVIDTSGSMSASMDNSTRIEEAKKRAEDMVRNLAGNSKVTLITAGKNTKVLINNSQSRQQILDTIKAIRCENSKGNINTSYSLVNSIAYQLKEYKVIYFSDRNVDLKDLNAQAINIGLNVSNVSLDYISYSMDNDKLDVMVRVKNHNSREVNQEICIYGEHKAIGLKDVKLRANQLKTVYFSKLPGGSKYIYAQLEKADGLEQDNRIYTVIRQSDTPKILLNTSGNMFIEKAINSIKNVDLYKTANSGAVKGKYDLYIFDNQFPRKLPEEGNIIIVNPSKSVGLFNVSTEYKGGNAIISSNRLTRYMDKTDIAVSKFKAVKTPYWANTLFKIHGEEAGFEGEYKGKKIMVLGFDFHNTNMPLTTNFPIFINNVINDMVKVESEGAKQYSCGDDIKLYPKSDAEHITVVDPGNKTHRINVKYAEENYRSTNKPGIYKIIQSASGKNISRLAAVNFPTSESSLAVGQSKDNIEKVQKVNGVGLNLRNYLIYAVLLLIMVEWFVYKRS</sequence>
<gene>
    <name evidence="3" type="ORF">CLORY_14370</name>
</gene>
<name>A0A1V4ISR2_9CLOT</name>
<dbReference type="STRING" id="1450648.CLORY_14370"/>
<accession>A0A1V4ISR2</accession>
<feature type="transmembrane region" description="Helical" evidence="1">
    <location>
        <begin position="59"/>
        <end position="80"/>
    </location>
</feature>
<protein>
    <recommendedName>
        <fullName evidence="2">VWFA domain-containing protein</fullName>
    </recommendedName>
</protein>
<dbReference type="Pfam" id="PF07584">
    <property type="entry name" value="BatA"/>
    <property type="match status" value="1"/>
</dbReference>
<keyword evidence="1" id="KW-1133">Transmembrane helix</keyword>
<dbReference type="PANTHER" id="PTHR37464">
    <property type="entry name" value="BLL2463 PROTEIN"/>
    <property type="match status" value="1"/>
</dbReference>
<keyword evidence="1" id="KW-0812">Transmembrane</keyword>
<dbReference type="RefSeq" id="WP_079422847.1">
    <property type="nucleotide sequence ID" value="NZ_MZGV01000011.1"/>
</dbReference>
<dbReference type="AlphaFoldDB" id="A0A1V4ISR2"/>
<dbReference type="Gene3D" id="3.40.50.410">
    <property type="entry name" value="von Willebrand factor, type A domain"/>
    <property type="match status" value="1"/>
</dbReference>
<organism evidence="3 4">
    <name type="scientific">Clostridium oryzae</name>
    <dbReference type="NCBI Taxonomy" id="1450648"/>
    <lineage>
        <taxon>Bacteria</taxon>
        <taxon>Bacillati</taxon>
        <taxon>Bacillota</taxon>
        <taxon>Clostridia</taxon>
        <taxon>Eubacteriales</taxon>
        <taxon>Clostridiaceae</taxon>
        <taxon>Clostridium</taxon>
    </lineage>
</organism>
<dbReference type="Pfam" id="PF13519">
    <property type="entry name" value="VWA_2"/>
    <property type="match status" value="1"/>
</dbReference>
<dbReference type="InterPro" id="IPR036465">
    <property type="entry name" value="vWFA_dom_sf"/>
</dbReference>
<feature type="transmembrane region" description="Helical" evidence="1">
    <location>
        <begin position="577"/>
        <end position="593"/>
    </location>
</feature>
<keyword evidence="1" id="KW-0472">Membrane</keyword>
<evidence type="ECO:0000313" key="3">
    <source>
        <dbReference type="EMBL" id="OPJ63071.1"/>
    </source>
</evidence>
<evidence type="ECO:0000259" key="2">
    <source>
        <dbReference type="PROSITE" id="PS50234"/>
    </source>
</evidence>
<reference evidence="3 4" key="1">
    <citation type="submission" date="2017-03" db="EMBL/GenBank/DDBJ databases">
        <title>Genome sequence of Clostridium oryzae DSM 28571.</title>
        <authorList>
            <person name="Poehlein A."/>
            <person name="Daniel R."/>
        </authorList>
    </citation>
    <scope>NUCLEOTIDE SEQUENCE [LARGE SCALE GENOMIC DNA]</scope>
    <source>
        <strain evidence="3 4">DSM 28571</strain>
    </source>
</reference>